<keyword evidence="1" id="KW-0812">Transmembrane</keyword>
<accession>A0ABT3H4H6</accession>
<name>A0ABT3H4H6_9RHOB</name>
<evidence type="ECO:0000256" key="1">
    <source>
        <dbReference type="SAM" id="Phobius"/>
    </source>
</evidence>
<feature type="transmembrane region" description="Helical" evidence="1">
    <location>
        <begin position="24"/>
        <end position="44"/>
    </location>
</feature>
<keyword evidence="3" id="KW-1185">Reference proteome</keyword>
<dbReference type="InterPro" id="IPR008535">
    <property type="entry name" value="DUF817"/>
</dbReference>
<dbReference type="RefSeq" id="WP_264507493.1">
    <property type="nucleotide sequence ID" value="NZ_JAPDFL010000001.1"/>
</dbReference>
<dbReference type="Pfam" id="PF05675">
    <property type="entry name" value="DUF817"/>
    <property type="match status" value="1"/>
</dbReference>
<feature type="transmembrane region" description="Helical" evidence="1">
    <location>
        <begin position="107"/>
        <end position="133"/>
    </location>
</feature>
<feature type="transmembrane region" description="Helical" evidence="1">
    <location>
        <begin position="234"/>
        <end position="258"/>
    </location>
</feature>
<feature type="transmembrane region" description="Helical" evidence="1">
    <location>
        <begin position="196"/>
        <end position="214"/>
    </location>
</feature>
<evidence type="ECO:0000313" key="2">
    <source>
        <dbReference type="EMBL" id="MCW1934721.1"/>
    </source>
</evidence>
<sequence>MGDFVRARLPAAIEEPGMFVLKHLWAGLFGGVLMVAIALSTVFWNDAWAMARYDALFLVALSAQALFLLFRLESREEVAALVAFSVLGLGMEWYNTAAGNWAYPEEGVFAIAHVPLFVGAMYAAVGVCVLRMIRIFEMVFAPFPPRWAAIGLAALIYMNFFTQHFFVDIRLALFVATVVLFARTRIWFTPFTGRRWWMPMLLSLFLSALGVWLAENLGTITGTWLYDGQRTYEWVSLATMGSWFLFLCVALMVALIVLPGATRRAPVTRDSL</sequence>
<gene>
    <name evidence="2" type="ORF">OKW52_21320</name>
</gene>
<feature type="transmembrane region" description="Helical" evidence="1">
    <location>
        <begin position="77"/>
        <end position="95"/>
    </location>
</feature>
<evidence type="ECO:0000313" key="3">
    <source>
        <dbReference type="Proteomes" id="UP001208938"/>
    </source>
</evidence>
<keyword evidence="1" id="KW-1133">Transmembrane helix</keyword>
<keyword evidence="1" id="KW-0472">Membrane</keyword>
<feature type="transmembrane region" description="Helical" evidence="1">
    <location>
        <begin position="50"/>
        <end position="70"/>
    </location>
</feature>
<feature type="transmembrane region" description="Helical" evidence="1">
    <location>
        <begin position="167"/>
        <end position="184"/>
    </location>
</feature>
<feature type="transmembrane region" description="Helical" evidence="1">
    <location>
        <begin position="145"/>
        <end position="161"/>
    </location>
</feature>
<protein>
    <submittedName>
        <fullName evidence="2">DUF817 domain-containing protein</fullName>
    </submittedName>
</protein>
<proteinExistence type="predicted"/>
<dbReference type="Proteomes" id="UP001208938">
    <property type="component" value="Unassembled WGS sequence"/>
</dbReference>
<dbReference type="EMBL" id="JAPDFL010000001">
    <property type="protein sequence ID" value="MCW1934721.1"/>
    <property type="molecule type" value="Genomic_DNA"/>
</dbReference>
<reference evidence="2 3" key="1">
    <citation type="submission" date="2022-10" db="EMBL/GenBank/DDBJ databases">
        <title>Pararhodobacter sp. nov., isolated from marine algae.</title>
        <authorList>
            <person name="Choi B.J."/>
            <person name="Kim J.M."/>
            <person name="Lee J.K."/>
            <person name="Choi D.G."/>
            <person name="Jeon C.O."/>
        </authorList>
    </citation>
    <scope>NUCLEOTIDE SEQUENCE [LARGE SCALE GENOMIC DNA]</scope>
    <source>
        <strain evidence="2 3">ZQ420</strain>
    </source>
</reference>
<comment type="caution">
    <text evidence="2">The sequence shown here is derived from an EMBL/GenBank/DDBJ whole genome shotgun (WGS) entry which is preliminary data.</text>
</comment>
<organism evidence="2 3">
    <name type="scientific">Pararhodobacter zhoushanensis</name>
    <dbReference type="NCBI Taxonomy" id="2479545"/>
    <lineage>
        <taxon>Bacteria</taxon>
        <taxon>Pseudomonadati</taxon>
        <taxon>Pseudomonadota</taxon>
        <taxon>Alphaproteobacteria</taxon>
        <taxon>Rhodobacterales</taxon>
        <taxon>Paracoccaceae</taxon>
        <taxon>Pararhodobacter</taxon>
    </lineage>
</organism>